<dbReference type="SUPFAM" id="SSF57667">
    <property type="entry name" value="beta-beta-alpha zinc fingers"/>
    <property type="match status" value="6"/>
</dbReference>
<evidence type="ECO:0000259" key="10">
    <source>
        <dbReference type="PROSITE" id="PS51915"/>
    </source>
</evidence>
<feature type="binding site" evidence="6">
    <location>
        <position position="63"/>
    </location>
    <ligand>
        <name>Zn(2+)</name>
        <dbReference type="ChEBI" id="CHEBI:29105"/>
    </ligand>
</feature>
<evidence type="ECO:0000313" key="11">
    <source>
        <dbReference type="EMBL" id="JAV21104.1"/>
    </source>
</evidence>
<dbReference type="FunFam" id="3.30.160.60:FF:000624">
    <property type="entry name" value="zinc finger protein 697"/>
    <property type="match status" value="1"/>
</dbReference>
<keyword evidence="1 6" id="KW-0479">Metal-binding</keyword>
<dbReference type="Gene3D" id="3.40.1800.20">
    <property type="match status" value="1"/>
</dbReference>
<dbReference type="PANTHER" id="PTHR24379">
    <property type="entry name" value="KRAB AND ZINC FINGER DOMAIN-CONTAINING"/>
    <property type="match status" value="1"/>
</dbReference>
<evidence type="ECO:0008006" key="12">
    <source>
        <dbReference type="Google" id="ProtNLM"/>
    </source>
</evidence>
<dbReference type="PROSITE" id="PS51915">
    <property type="entry name" value="ZAD"/>
    <property type="match status" value="1"/>
</dbReference>
<feature type="binding site" evidence="6">
    <location>
        <position position="17"/>
    </location>
    <ligand>
        <name>Zn(2+)</name>
        <dbReference type="ChEBI" id="CHEBI:29105"/>
    </ligand>
</feature>
<dbReference type="PROSITE" id="PS00028">
    <property type="entry name" value="ZINC_FINGER_C2H2_1"/>
    <property type="match status" value="10"/>
</dbReference>
<evidence type="ECO:0000259" key="9">
    <source>
        <dbReference type="PROSITE" id="PS50157"/>
    </source>
</evidence>
<feature type="domain" description="C2H2-type" evidence="9">
    <location>
        <begin position="944"/>
        <end position="974"/>
    </location>
</feature>
<dbReference type="AlphaFoldDB" id="A0A1Q3F0N8"/>
<dbReference type="FunFam" id="3.30.160.60:FF:000100">
    <property type="entry name" value="Zinc finger 45-like"/>
    <property type="match status" value="1"/>
</dbReference>
<accession>A0A1Q3F0N8</accession>
<evidence type="ECO:0000256" key="7">
    <source>
        <dbReference type="SAM" id="Coils"/>
    </source>
</evidence>
<dbReference type="GO" id="GO:0008270">
    <property type="term" value="F:zinc ion binding"/>
    <property type="evidence" value="ECO:0007669"/>
    <property type="project" value="UniProtKB-UniRule"/>
</dbReference>
<feature type="region of interest" description="Disordered" evidence="8">
    <location>
        <begin position="93"/>
        <end position="117"/>
    </location>
</feature>
<protein>
    <recommendedName>
        <fullName evidence="12">C2h2-type zn-finger protein</fullName>
    </recommendedName>
</protein>
<feature type="binding site" evidence="6">
    <location>
        <position position="14"/>
    </location>
    <ligand>
        <name>Zn(2+)</name>
        <dbReference type="ChEBI" id="CHEBI:29105"/>
    </ligand>
</feature>
<feature type="domain" description="C2H2-type" evidence="9">
    <location>
        <begin position="861"/>
        <end position="888"/>
    </location>
</feature>
<feature type="coiled-coil region" evidence="7">
    <location>
        <begin position="146"/>
        <end position="180"/>
    </location>
</feature>
<feature type="domain" description="C2H2-type" evidence="9">
    <location>
        <begin position="833"/>
        <end position="860"/>
    </location>
</feature>
<dbReference type="InterPro" id="IPR012934">
    <property type="entry name" value="Znf_AD"/>
</dbReference>
<reference evidence="11" key="1">
    <citation type="submission" date="2017-01" db="EMBL/GenBank/DDBJ databases">
        <title>A deep insight into the sialotranscriptome of adult male and female Cluex tarsalis mosquitoes.</title>
        <authorList>
            <person name="Ribeiro J.M."/>
            <person name="Moreira F."/>
            <person name="Bernard K.A."/>
            <person name="Calvo E."/>
        </authorList>
    </citation>
    <scope>NUCLEOTIDE SEQUENCE</scope>
    <source>
        <strain evidence="11">Kern County</strain>
        <tissue evidence="11">Salivary glands</tissue>
    </source>
</reference>
<feature type="domain" description="C2H2-type" evidence="9">
    <location>
        <begin position="1003"/>
        <end position="1025"/>
    </location>
</feature>
<dbReference type="FunFam" id="3.30.160.60:FF:000630">
    <property type="entry name" value="Zinc finger protein 180"/>
    <property type="match status" value="1"/>
</dbReference>
<feature type="domain" description="C2H2-type" evidence="9">
    <location>
        <begin position="359"/>
        <end position="387"/>
    </location>
</feature>
<feature type="domain" description="C2H2-type" evidence="9">
    <location>
        <begin position="975"/>
        <end position="1002"/>
    </location>
</feature>
<dbReference type="Pfam" id="PF00096">
    <property type="entry name" value="zf-C2H2"/>
    <property type="match status" value="1"/>
</dbReference>
<dbReference type="EMBL" id="GFDL01013941">
    <property type="protein sequence ID" value="JAV21104.1"/>
    <property type="molecule type" value="Transcribed_RNA"/>
</dbReference>
<dbReference type="GO" id="GO:0005634">
    <property type="term" value="C:nucleus"/>
    <property type="evidence" value="ECO:0007669"/>
    <property type="project" value="InterPro"/>
</dbReference>
<evidence type="ECO:0000256" key="5">
    <source>
        <dbReference type="PROSITE-ProRule" id="PRU00042"/>
    </source>
</evidence>
<dbReference type="Gene3D" id="3.30.160.60">
    <property type="entry name" value="Classic Zinc Finger"/>
    <property type="match status" value="9"/>
</dbReference>
<evidence type="ECO:0000256" key="3">
    <source>
        <dbReference type="ARBA" id="ARBA00022771"/>
    </source>
</evidence>
<dbReference type="GO" id="GO:0048598">
    <property type="term" value="P:embryonic morphogenesis"/>
    <property type="evidence" value="ECO:0007669"/>
    <property type="project" value="UniProtKB-ARBA"/>
</dbReference>
<feature type="domain" description="C2H2-type" evidence="9">
    <location>
        <begin position="916"/>
        <end position="943"/>
    </location>
</feature>
<dbReference type="SMART" id="SM00355">
    <property type="entry name" value="ZnF_C2H2"/>
    <property type="match status" value="20"/>
</dbReference>
<dbReference type="InterPro" id="IPR036236">
    <property type="entry name" value="Znf_C2H2_sf"/>
</dbReference>
<dbReference type="GO" id="GO:0048729">
    <property type="term" value="P:tissue morphogenesis"/>
    <property type="evidence" value="ECO:0007669"/>
    <property type="project" value="UniProtKB-ARBA"/>
</dbReference>
<dbReference type="SMART" id="SM00868">
    <property type="entry name" value="zf-AD"/>
    <property type="match status" value="1"/>
</dbReference>
<keyword evidence="4 6" id="KW-0862">Zinc</keyword>
<evidence type="ECO:0000256" key="4">
    <source>
        <dbReference type="ARBA" id="ARBA00022833"/>
    </source>
</evidence>
<dbReference type="SUPFAM" id="SSF57716">
    <property type="entry name" value="Glucocorticoid receptor-like (DNA-binding domain)"/>
    <property type="match status" value="1"/>
</dbReference>
<dbReference type="PANTHER" id="PTHR24379:SF121">
    <property type="entry name" value="C2H2-TYPE DOMAIN-CONTAINING PROTEIN"/>
    <property type="match status" value="1"/>
</dbReference>
<feature type="domain" description="ZAD" evidence="10">
    <location>
        <begin position="12"/>
        <end position="87"/>
    </location>
</feature>
<feature type="domain" description="C2H2-type" evidence="9">
    <location>
        <begin position="225"/>
        <end position="253"/>
    </location>
</feature>
<name>A0A1Q3F0N8_CULTA</name>
<organism evidence="11">
    <name type="scientific">Culex tarsalis</name>
    <name type="common">Encephalitis mosquito</name>
    <dbReference type="NCBI Taxonomy" id="7177"/>
    <lineage>
        <taxon>Eukaryota</taxon>
        <taxon>Metazoa</taxon>
        <taxon>Ecdysozoa</taxon>
        <taxon>Arthropoda</taxon>
        <taxon>Hexapoda</taxon>
        <taxon>Insecta</taxon>
        <taxon>Pterygota</taxon>
        <taxon>Neoptera</taxon>
        <taxon>Endopterygota</taxon>
        <taxon>Diptera</taxon>
        <taxon>Nematocera</taxon>
        <taxon>Culicoidea</taxon>
        <taxon>Culicidae</taxon>
        <taxon>Culicinae</taxon>
        <taxon>Culicini</taxon>
        <taxon>Culex</taxon>
        <taxon>Culex</taxon>
    </lineage>
</organism>
<sequence length="1025" mass="118724">MDQPAPGPRRPKLCRVCRAPDNDDLITVQLVQEGVSVATMFLELTGIQVTADRNLPQNVCLACLERLRSAHLLRRQCLESDQLLRSELSVAPPNLPVAPQLAPREETPPPPTPQLEESKGMFKLEIETLEIESEPEEVVGAVVEEEEEEENELKFIVESMDEVEEVEEEEEEEEDDQTIDILTSEELPNEQVKQPDLMYLNSYYESDYEIVFQGEHYDRIKFVVARCCGCSKRFPSKTDLLEHGQLVHKEKNQKPAKRSFPHECPVCFRQFASKRAIGAHRDQIDTDWFHCRECDLLVHNQRQIVSHLERVHGITEFGGESDEDDGGDVPALTLGAFDPSQYELTRTEFGFDLVEFRCWRCCGCSASFELREDLEKHSREQHMPERTTEEDGERRLPYECNVCYRRFEKRASLTIHKNRPKKRSLVCRICEGIFRGETTYRKHARKEHGIVTGVDDEEECGDVSMQDVEFIEEPQLSEVEDDEEEDDLEVRGSKYSRYNSSKQRKEMGRVPWNLIRTVEELDGYNVVEILKERCCNCLQFFDSPEELDQHTQVHRAEAMAAEAACPGKAIKYQCEFCLKSFDLALVYVVHKRIREQRQFYQCRLCDFVIDSESRLKNHMLHNEQHAKFFNLVREDVRDRYYADSLPGARCCGCGQYVDDENALAEHSRAVHPRDPAKDSSTKRMHSCRICGRRYFNQSDVMLHRKKNGSTVRFYCKLCDFETANEPRMLKHLYSSIHNEAFRAIEVKKIEIGYKKAGVIRYCCFDGCHLPFHDHQKLFDHVDEVHLAQKMRNLDTVGHQTGNRLQCDCCHLLFRTQTLFKQHQSGNKRAQKSFVCSVCGLSKPSRAALATHELRHTGARPFPCTVCDKRFSSTTILNVHMKCHAPKQYACSECGEKFARNENLKRHIRHRHAEATFCCGYCPHKSKTREALNQHERSHTGEKPFECRSEGCQKRYASICDRRRHEMASHTGERPHKCGHCAASFVRKRQLTIHERKHTGERPFVCMKCGKGFIDAPQLKKHTCPS</sequence>
<evidence type="ECO:0000256" key="8">
    <source>
        <dbReference type="SAM" id="MobiDB-lite"/>
    </source>
</evidence>
<feature type="binding site" evidence="6">
    <location>
        <position position="60"/>
    </location>
    <ligand>
        <name>Zn(2+)</name>
        <dbReference type="ChEBI" id="CHEBI:29105"/>
    </ligand>
</feature>
<keyword evidence="7" id="KW-0175">Coiled coil</keyword>
<feature type="domain" description="C2H2-type" evidence="9">
    <location>
        <begin position="888"/>
        <end position="916"/>
    </location>
</feature>
<evidence type="ECO:0000256" key="6">
    <source>
        <dbReference type="PROSITE-ProRule" id="PRU01263"/>
    </source>
</evidence>
<feature type="domain" description="C2H2-type" evidence="9">
    <location>
        <begin position="532"/>
        <end position="559"/>
    </location>
</feature>
<dbReference type="Pfam" id="PF07776">
    <property type="entry name" value="zf-AD"/>
    <property type="match status" value="1"/>
</dbReference>
<dbReference type="FunFam" id="3.30.160.60:FF:001049">
    <property type="entry name" value="zinc finger protein 319"/>
    <property type="match status" value="1"/>
</dbReference>
<evidence type="ECO:0000256" key="1">
    <source>
        <dbReference type="ARBA" id="ARBA00022723"/>
    </source>
</evidence>
<dbReference type="InterPro" id="IPR013087">
    <property type="entry name" value="Znf_C2H2_type"/>
</dbReference>
<feature type="domain" description="C2H2-type" evidence="9">
    <location>
        <begin position="398"/>
        <end position="417"/>
    </location>
</feature>
<keyword evidence="2" id="KW-0677">Repeat</keyword>
<keyword evidence="3 5" id="KW-0863">Zinc-finger</keyword>
<dbReference type="PROSITE" id="PS50157">
    <property type="entry name" value="ZINC_FINGER_C2H2_2"/>
    <property type="match status" value="11"/>
</dbReference>
<proteinExistence type="predicted"/>
<evidence type="ECO:0000256" key="2">
    <source>
        <dbReference type="ARBA" id="ARBA00022737"/>
    </source>
</evidence>